<dbReference type="Gene3D" id="2.60.260.20">
    <property type="entry name" value="Urease metallochaperone UreE, N-terminal domain"/>
    <property type="match status" value="2"/>
</dbReference>
<feature type="domain" description="J" evidence="3">
    <location>
        <begin position="7"/>
        <end position="72"/>
    </location>
</feature>
<evidence type="ECO:0000256" key="1">
    <source>
        <dbReference type="ARBA" id="ARBA00023186"/>
    </source>
</evidence>
<dbReference type="InterPro" id="IPR036869">
    <property type="entry name" value="J_dom_sf"/>
</dbReference>
<protein>
    <submittedName>
        <fullName evidence="4">Curved DNA-binding protein</fullName>
    </submittedName>
</protein>
<dbReference type="AlphaFoldDB" id="A0A212L996"/>
<dbReference type="GO" id="GO:0042026">
    <property type="term" value="P:protein refolding"/>
    <property type="evidence" value="ECO:0007669"/>
    <property type="project" value="TreeGrafter"/>
</dbReference>
<dbReference type="GO" id="GO:0003677">
    <property type="term" value="F:DNA binding"/>
    <property type="evidence" value="ECO:0007669"/>
    <property type="project" value="UniProtKB-KW"/>
</dbReference>
<dbReference type="CDD" id="cd06257">
    <property type="entry name" value="DnaJ"/>
    <property type="match status" value="1"/>
</dbReference>
<dbReference type="SUPFAM" id="SSF46565">
    <property type="entry name" value="Chaperone J-domain"/>
    <property type="match status" value="1"/>
</dbReference>
<dbReference type="GO" id="GO:0005737">
    <property type="term" value="C:cytoplasm"/>
    <property type="evidence" value="ECO:0007669"/>
    <property type="project" value="TreeGrafter"/>
</dbReference>
<sequence length="331" mass="35743">MSVSYKDYYKLLGVERTAKTEDISKAYKKLARKYHPDLNPGDKQAEDKFKEINEAYEVLKDPEKRKLYDQLGPNWQHGQQFQGEPGFENVHFTFGGKSFDGSGFSDFFETLFGGAAGGGQSGNPFGGSFGGQSGGQPGGRGAQFGPDPFGGFSARPRRGRDVEAELPLTLEEVQKGGSRTVSIQGPQGPKTLEINVPSGIREGAKLRLAGQGDPAPGGSPGDLFLRVRYLPHNTFKVDGENLQCDLALAPWEAALGARVEVPTLEGHVEMQIPAGSSSGRKFRLRGKGLGAADKRGDLLARVMIKTPAQLSDAERELWQKLADTSAFKARA</sequence>
<evidence type="ECO:0000259" key="3">
    <source>
        <dbReference type="PROSITE" id="PS50076"/>
    </source>
</evidence>
<keyword evidence="4" id="KW-0238">DNA-binding</keyword>
<dbReference type="CDD" id="cd10747">
    <property type="entry name" value="DnaJ_C"/>
    <property type="match status" value="1"/>
</dbReference>
<dbReference type="GO" id="GO:0051082">
    <property type="term" value="F:unfolded protein binding"/>
    <property type="evidence" value="ECO:0007669"/>
    <property type="project" value="InterPro"/>
</dbReference>
<dbReference type="RefSeq" id="WP_179980926.1">
    <property type="nucleotide sequence ID" value="NZ_LT608333.1"/>
</dbReference>
<dbReference type="PROSITE" id="PS00636">
    <property type="entry name" value="DNAJ_1"/>
    <property type="match status" value="1"/>
</dbReference>
<name>A0A212L996_9BACT</name>
<dbReference type="SUPFAM" id="SSF49493">
    <property type="entry name" value="HSP40/DnaJ peptide-binding domain"/>
    <property type="match status" value="2"/>
</dbReference>
<feature type="compositionally biased region" description="Gly residues" evidence="2">
    <location>
        <begin position="125"/>
        <end position="142"/>
    </location>
</feature>
<dbReference type="Gene3D" id="1.10.287.110">
    <property type="entry name" value="DnaJ domain"/>
    <property type="match status" value="1"/>
</dbReference>
<feature type="region of interest" description="Disordered" evidence="2">
    <location>
        <begin position="125"/>
        <end position="158"/>
    </location>
</feature>
<accession>A0A212L996</accession>
<dbReference type="InterPro" id="IPR008971">
    <property type="entry name" value="HSP40/DnaJ_pept-bd"/>
</dbReference>
<dbReference type="PROSITE" id="PS50076">
    <property type="entry name" value="DNAJ_2"/>
    <property type="match status" value="1"/>
</dbReference>
<dbReference type="InterPro" id="IPR002939">
    <property type="entry name" value="DnaJ_C"/>
</dbReference>
<gene>
    <name evidence="4" type="primary">cbpA</name>
    <name evidence="4" type="ORF">KL86DES1_21621</name>
</gene>
<proteinExistence type="predicted"/>
<organism evidence="4">
    <name type="scientific">uncultured Desulfovibrio sp</name>
    <dbReference type="NCBI Taxonomy" id="167968"/>
    <lineage>
        <taxon>Bacteria</taxon>
        <taxon>Pseudomonadati</taxon>
        <taxon>Thermodesulfobacteriota</taxon>
        <taxon>Desulfovibrionia</taxon>
        <taxon>Desulfovibrionales</taxon>
        <taxon>Desulfovibrionaceae</taxon>
        <taxon>Desulfovibrio</taxon>
        <taxon>environmental samples</taxon>
    </lineage>
</organism>
<dbReference type="InterPro" id="IPR018253">
    <property type="entry name" value="DnaJ_domain_CS"/>
</dbReference>
<dbReference type="InterPro" id="IPR001623">
    <property type="entry name" value="DnaJ_domain"/>
</dbReference>
<dbReference type="EMBL" id="FMJC01000002">
    <property type="protein sequence ID" value="SCM73919.1"/>
    <property type="molecule type" value="Genomic_DNA"/>
</dbReference>
<dbReference type="PANTHER" id="PTHR43096:SF52">
    <property type="entry name" value="DNAJ HOMOLOG 1, MITOCHONDRIAL-RELATED"/>
    <property type="match status" value="1"/>
</dbReference>
<dbReference type="Pfam" id="PF00226">
    <property type="entry name" value="DnaJ"/>
    <property type="match status" value="1"/>
</dbReference>
<reference evidence="4" key="1">
    <citation type="submission" date="2016-08" db="EMBL/GenBank/DDBJ databases">
        <authorList>
            <person name="Seilhamer J.J."/>
        </authorList>
    </citation>
    <scope>NUCLEOTIDE SEQUENCE</scope>
    <source>
        <strain evidence="4">86-1</strain>
    </source>
</reference>
<dbReference type="PRINTS" id="PR00625">
    <property type="entry name" value="JDOMAIN"/>
</dbReference>
<dbReference type="PANTHER" id="PTHR43096">
    <property type="entry name" value="DNAJ HOMOLOG 1, MITOCHONDRIAL-RELATED"/>
    <property type="match status" value="1"/>
</dbReference>
<dbReference type="FunFam" id="2.60.260.20:FF:000013">
    <property type="entry name" value="DnaJ subfamily B member 11"/>
    <property type="match status" value="1"/>
</dbReference>
<dbReference type="Pfam" id="PF01556">
    <property type="entry name" value="DnaJ_C"/>
    <property type="match status" value="1"/>
</dbReference>
<evidence type="ECO:0000313" key="4">
    <source>
        <dbReference type="EMBL" id="SCM73919.1"/>
    </source>
</evidence>
<dbReference type="SMART" id="SM00271">
    <property type="entry name" value="DnaJ"/>
    <property type="match status" value="1"/>
</dbReference>
<keyword evidence="1" id="KW-0143">Chaperone</keyword>
<feature type="region of interest" description="Disordered" evidence="2">
    <location>
        <begin position="176"/>
        <end position="195"/>
    </location>
</feature>
<evidence type="ECO:0000256" key="2">
    <source>
        <dbReference type="SAM" id="MobiDB-lite"/>
    </source>
</evidence>